<proteinExistence type="predicted"/>
<name>A0AAD7EB59_9AGAR</name>
<gene>
    <name evidence="1" type="ORF">DFH08DRAFT_974980</name>
</gene>
<protein>
    <submittedName>
        <fullName evidence="1">Uncharacterized protein</fullName>
    </submittedName>
</protein>
<evidence type="ECO:0000313" key="2">
    <source>
        <dbReference type="Proteomes" id="UP001218218"/>
    </source>
</evidence>
<dbReference type="AlphaFoldDB" id="A0AAD7EB59"/>
<reference evidence="1" key="1">
    <citation type="submission" date="2023-03" db="EMBL/GenBank/DDBJ databases">
        <title>Massive genome expansion in bonnet fungi (Mycena s.s.) driven by repeated elements and novel gene families across ecological guilds.</title>
        <authorList>
            <consortium name="Lawrence Berkeley National Laboratory"/>
            <person name="Harder C.B."/>
            <person name="Miyauchi S."/>
            <person name="Viragh M."/>
            <person name="Kuo A."/>
            <person name="Thoen E."/>
            <person name="Andreopoulos B."/>
            <person name="Lu D."/>
            <person name="Skrede I."/>
            <person name="Drula E."/>
            <person name="Henrissat B."/>
            <person name="Morin E."/>
            <person name="Kohler A."/>
            <person name="Barry K."/>
            <person name="LaButti K."/>
            <person name="Morin E."/>
            <person name="Salamov A."/>
            <person name="Lipzen A."/>
            <person name="Mereny Z."/>
            <person name="Hegedus B."/>
            <person name="Baldrian P."/>
            <person name="Stursova M."/>
            <person name="Weitz H."/>
            <person name="Taylor A."/>
            <person name="Grigoriev I.V."/>
            <person name="Nagy L.G."/>
            <person name="Martin F."/>
            <person name="Kauserud H."/>
        </authorList>
    </citation>
    <scope>NUCLEOTIDE SEQUENCE</scope>
    <source>
        <strain evidence="1">CBHHK002</strain>
    </source>
</reference>
<organism evidence="1 2">
    <name type="scientific">Mycena albidolilacea</name>
    <dbReference type="NCBI Taxonomy" id="1033008"/>
    <lineage>
        <taxon>Eukaryota</taxon>
        <taxon>Fungi</taxon>
        <taxon>Dikarya</taxon>
        <taxon>Basidiomycota</taxon>
        <taxon>Agaricomycotina</taxon>
        <taxon>Agaricomycetes</taxon>
        <taxon>Agaricomycetidae</taxon>
        <taxon>Agaricales</taxon>
        <taxon>Marasmiineae</taxon>
        <taxon>Mycenaceae</taxon>
        <taxon>Mycena</taxon>
    </lineage>
</organism>
<sequence>MNFPPAGILLASRASSFDLLSAGGGGAGLDDANVPYECVVHMLSDCRRTMGALIFFDAAFPPSVLGLGCRAPKASQKSFFLAARLLRPPIS</sequence>
<keyword evidence="2" id="KW-1185">Reference proteome</keyword>
<dbReference type="EMBL" id="JARIHO010000083">
    <property type="protein sequence ID" value="KAJ7309248.1"/>
    <property type="molecule type" value="Genomic_DNA"/>
</dbReference>
<evidence type="ECO:0000313" key="1">
    <source>
        <dbReference type="EMBL" id="KAJ7309248.1"/>
    </source>
</evidence>
<dbReference type="Proteomes" id="UP001218218">
    <property type="component" value="Unassembled WGS sequence"/>
</dbReference>
<comment type="caution">
    <text evidence="1">The sequence shown here is derived from an EMBL/GenBank/DDBJ whole genome shotgun (WGS) entry which is preliminary data.</text>
</comment>
<accession>A0AAD7EB59</accession>